<feature type="compositionally biased region" description="Low complexity" evidence="1">
    <location>
        <begin position="115"/>
        <end position="142"/>
    </location>
</feature>
<protein>
    <submittedName>
        <fullName evidence="3">Uncharacterized protein</fullName>
    </submittedName>
</protein>
<evidence type="ECO:0000256" key="2">
    <source>
        <dbReference type="SAM" id="Phobius"/>
    </source>
</evidence>
<keyword evidence="4" id="KW-1185">Reference proteome</keyword>
<reference evidence="3 4" key="1">
    <citation type="submission" date="2021-01" db="EMBL/GenBank/DDBJ databases">
        <title>Whole genome shotgun sequence of Microbispora siamensis NBRC 104113.</title>
        <authorList>
            <person name="Komaki H."/>
            <person name="Tamura T."/>
        </authorList>
    </citation>
    <scope>NUCLEOTIDE SEQUENCE [LARGE SCALE GENOMIC DNA]</scope>
    <source>
        <strain evidence="3 4">NBRC 104113</strain>
    </source>
</reference>
<sequence length="253" mass="25738">MPDFSPTPRHRRDGHPVLALTGVIGVTAIAGLGVVLAVLPARDPVPSAARPVAADLGAPAAPARPAPGFPAAGPFFSPATAPRQPASERPASRRGALPPGHEAEASRLPGRHARTANPSTRSRPPSPVSSARRGGSDSSGATGLAGTREAHRPRPTRIASPGTPKPAARGPATGDSAAGSTAARNAAKTAKDAASKDAAPKDTAARDSGTRSTAVPPTGVDGAARTRIQDPCLRFDDDLRRAYCYEVLRRLAQ</sequence>
<accession>A0ABQ4GF18</accession>
<comment type="caution">
    <text evidence="3">The sequence shown here is derived from an EMBL/GenBank/DDBJ whole genome shotgun (WGS) entry which is preliminary data.</text>
</comment>
<feature type="compositionally biased region" description="Basic and acidic residues" evidence="1">
    <location>
        <begin position="189"/>
        <end position="209"/>
    </location>
</feature>
<dbReference type="EMBL" id="BOOF01000003">
    <property type="protein sequence ID" value="GIH60019.1"/>
    <property type="molecule type" value="Genomic_DNA"/>
</dbReference>
<proteinExistence type="predicted"/>
<evidence type="ECO:0000313" key="4">
    <source>
        <dbReference type="Proteomes" id="UP000660454"/>
    </source>
</evidence>
<feature type="compositionally biased region" description="Low complexity" evidence="1">
    <location>
        <begin position="69"/>
        <end position="82"/>
    </location>
</feature>
<keyword evidence="2" id="KW-1133">Transmembrane helix</keyword>
<dbReference type="RefSeq" id="WP_204047127.1">
    <property type="nucleotide sequence ID" value="NZ_BOOF01000003.1"/>
</dbReference>
<feature type="compositionally biased region" description="Low complexity" evidence="1">
    <location>
        <begin position="172"/>
        <end position="188"/>
    </location>
</feature>
<keyword evidence="2" id="KW-0472">Membrane</keyword>
<keyword evidence="2" id="KW-0812">Transmembrane</keyword>
<evidence type="ECO:0000313" key="3">
    <source>
        <dbReference type="EMBL" id="GIH60019.1"/>
    </source>
</evidence>
<feature type="transmembrane region" description="Helical" evidence="2">
    <location>
        <begin position="17"/>
        <end position="39"/>
    </location>
</feature>
<dbReference type="Proteomes" id="UP000660454">
    <property type="component" value="Unassembled WGS sequence"/>
</dbReference>
<feature type="region of interest" description="Disordered" evidence="1">
    <location>
        <begin position="64"/>
        <end position="230"/>
    </location>
</feature>
<evidence type="ECO:0000256" key="1">
    <source>
        <dbReference type="SAM" id="MobiDB-lite"/>
    </source>
</evidence>
<gene>
    <name evidence="3" type="ORF">Msi02_08360</name>
</gene>
<name>A0ABQ4GF18_9ACTN</name>
<organism evidence="3 4">
    <name type="scientific">Microbispora siamensis</name>
    <dbReference type="NCBI Taxonomy" id="564413"/>
    <lineage>
        <taxon>Bacteria</taxon>
        <taxon>Bacillati</taxon>
        <taxon>Actinomycetota</taxon>
        <taxon>Actinomycetes</taxon>
        <taxon>Streptosporangiales</taxon>
        <taxon>Streptosporangiaceae</taxon>
        <taxon>Microbispora</taxon>
    </lineage>
</organism>